<dbReference type="RefSeq" id="WP_250596229.1">
    <property type="nucleotide sequence ID" value="NZ_JAKRVY010000003.1"/>
</dbReference>
<evidence type="ECO:0000313" key="2">
    <source>
        <dbReference type="Proteomes" id="UP001202674"/>
    </source>
</evidence>
<reference evidence="1 2" key="1">
    <citation type="journal article" date="2022" name="Syst. Appl. Microbiol.">
        <title>Natronocalculus amylovorans gen. nov., sp. nov., and Natranaeroarchaeum aerophilus sp. nov., dominant culturable amylolytic natronoarchaea from hypersaline soda lakes in southwestern Siberia.</title>
        <authorList>
            <person name="Sorokin D.Y."/>
            <person name="Elcheninov A.G."/>
            <person name="Khizhniak T.V."/>
            <person name="Koenen M."/>
            <person name="Bale N.J."/>
            <person name="Damste J.S.S."/>
            <person name="Kublanov I.V."/>
        </authorList>
    </citation>
    <scope>NUCLEOTIDE SEQUENCE [LARGE SCALE GENOMIC DNA]</scope>
    <source>
        <strain evidence="1 2">AArc-St1-1</strain>
    </source>
</reference>
<proteinExistence type="predicted"/>
<dbReference type="Proteomes" id="UP001202674">
    <property type="component" value="Unassembled WGS sequence"/>
</dbReference>
<dbReference type="InterPro" id="IPR027417">
    <property type="entry name" value="P-loop_NTPase"/>
</dbReference>
<accession>A0AAE3K4Z2</accession>
<sequence>MSRIPFGISRFDRTIGGGAPSGSVVLLAGEVGAGAREFIYTTAVMNGLARADEEQFDLHYGDLHDRARLPGEIHYLSFTSAERPLLEEMRHTLDADLVESGTEPLHFGDLSEEYFQLSPVPSEWYSERTRSITSLGQDTDTDDVLDAMGDYLTDHAEDSLVVVDSVTDLISAAGKVMDWTDITLLLKGLEKAANQWGGLILLHVTLDTLSETELGQLMDATNGTFLFEWESGGSERDRTMVVKQFRGVLSRLEDEDIVRFETDIGDTGFDISDIRKIR</sequence>
<keyword evidence="2" id="KW-1185">Reference proteome</keyword>
<protein>
    <submittedName>
        <fullName evidence="1">HTR-like protein</fullName>
    </submittedName>
</protein>
<comment type="caution">
    <text evidence="1">The sequence shown here is derived from an EMBL/GenBank/DDBJ whole genome shotgun (WGS) entry which is preliminary data.</text>
</comment>
<organism evidence="1 2">
    <name type="scientific">Natranaeroarchaeum aerophilus</name>
    <dbReference type="NCBI Taxonomy" id="2917711"/>
    <lineage>
        <taxon>Archaea</taxon>
        <taxon>Methanobacteriati</taxon>
        <taxon>Methanobacteriota</taxon>
        <taxon>Stenosarchaea group</taxon>
        <taxon>Halobacteria</taxon>
        <taxon>Halobacteriales</taxon>
        <taxon>Natronoarchaeaceae</taxon>
        <taxon>Natranaeroarchaeum</taxon>
    </lineage>
</organism>
<evidence type="ECO:0000313" key="1">
    <source>
        <dbReference type="EMBL" id="MCL9813658.1"/>
    </source>
</evidence>
<dbReference type="EMBL" id="JAKRVY010000003">
    <property type="protein sequence ID" value="MCL9813658.1"/>
    <property type="molecule type" value="Genomic_DNA"/>
</dbReference>
<dbReference type="AlphaFoldDB" id="A0AAE3K4Z2"/>
<dbReference type="Gene3D" id="3.40.50.300">
    <property type="entry name" value="P-loop containing nucleotide triphosphate hydrolases"/>
    <property type="match status" value="1"/>
</dbReference>
<gene>
    <name evidence="1" type="ORF">AArcSt11_08340</name>
</gene>
<dbReference type="SUPFAM" id="SSF52540">
    <property type="entry name" value="P-loop containing nucleoside triphosphate hydrolases"/>
    <property type="match status" value="1"/>
</dbReference>
<name>A0AAE3K4Z2_9EURY</name>